<organism evidence="3 4">
    <name type="scientific">Leishmania tarentolae</name>
    <name type="common">Sauroleishmania tarentolae</name>
    <dbReference type="NCBI Taxonomy" id="5689"/>
    <lineage>
        <taxon>Eukaryota</taxon>
        <taxon>Discoba</taxon>
        <taxon>Euglenozoa</taxon>
        <taxon>Kinetoplastea</taxon>
        <taxon>Metakinetoplastina</taxon>
        <taxon>Trypanosomatida</taxon>
        <taxon>Trypanosomatidae</taxon>
        <taxon>Leishmaniinae</taxon>
        <taxon>Leishmania</taxon>
        <taxon>lizard Leishmania</taxon>
    </lineage>
</organism>
<dbReference type="Gene3D" id="1.25.40.10">
    <property type="entry name" value="Tetratricopeptide repeat domain"/>
    <property type="match status" value="2"/>
</dbReference>
<dbReference type="SUPFAM" id="SSF48452">
    <property type="entry name" value="TPR-like"/>
    <property type="match status" value="2"/>
</dbReference>
<dbReference type="Proteomes" id="UP000419144">
    <property type="component" value="Unassembled WGS sequence"/>
</dbReference>
<keyword evidence="2" id="KW-0802">TPR repeat</keyword>
<gene>
    <name evidence="3" type="ORF">LtaPh_3433900</name>
</gene>
<proteinExistence type="predicted"/>
<evidence type="ECO:0008006" key="5">
    <source>
        <dbReference type="Google" id="ProtNLM"/>
    </source>
</evidence>
<comment type="caution">
    <text evidence="3">The sequence shown here is derived from an EMBL/GenBank/DDBJ whole genome shotgun (WGS) entry which is preliminary data.</text>
</comment>
<dbReference type="VEuPathDB" id="TriTrypDB:LtaPh_3433900"/>
<dbReference type="InterPro" id="IPR019734">
    <property type="entry name" value="TPR_rpt"/>
</dbReference>
<name>A0A640KTG0_LEITA</name>
<dbReference type="FunFam" id="1.25.40.10:FF:002245">
    <property type="entry name" value="Tetratricopeptide repeat, putative"/>
    <property type="match status" value="1"/>
</dbReference>
<evidence type="ECO:0000256" key="1">
    <source>
        <dbReference type="ARBA" id="ARBA00022737"/>
    </source>
</evidence>
<dbReference type="SMART" id="SM00028">
    <property type="entry name" value="TPR"/>
    <property type="match status" value="4"/>
</dbReference>
<evidence type="ECO:0000313" key="4">
    <source>
        <dbReference type="Proteomes" id="UP000419144"/>
    </source>
</evidence>
<dbReference type="PANTHER" id="PTHR45641:SF19">
    <property type="entry name" value="NEPHROCYSTIN-3"/>
    <property type="match status" value="1"/>
</dbReference>
<reference evidence="3" key="1">
    <citation type="submission" date="2019-11" db="EMBL/GenBank/DDBJ databases">
        <title>Leishmania tarentolae CDS.</title>
        <authorList>
            <person name="Goto Y."/>
            <person name="Yamagishi J."/>
        </authorList>
    </citation>
    <scope>NUCLEOTIDE SEQUENCE [LARGE SCALE GENOMIC DNA]</scope>
    <source>
        <strain evidence="3">Parrot Tar II</strain>
    </source>
</reference>
<evidence type="ECO:0000313" key="3">
    <source>
        <dbReference type="EMBL" id="GET92415.1"/>
    </source>
</evidence>
<dbReference type="InterPro" id="IPR011990">
    <property type="entry name" value="TPR-like_helical_dom_sf"/>
</dbReference>
<protein>
    <recommendedName>
        <fullName evidence="5">MalT-like TPR region domain-containing protein</fullName>
    </recommendedName>
</protein>
<keyword evidence="4" id="KW-1185">Reference proteome</keyword>
<dbReference type="Pfam" id="PF13374">
    <property type="entry name" value="TPR_10"/>
    <property type="match status" value="3"/>
</dbReference>
<evidence type="ECO:0000256" key="2">
    <source>
        <dbReference type="ARBA" id="ARBA00022803"/>
    </source>
</evidence>
<dbReference type="OrthoDB" id="443949at2759"/>
<keyword evidence="1" id="KW-0677">Repeat</keyword>
<dbReference type="AlphaFoldDB" id="A0A640KTG0"/>
<accession>A0A640KTG0</accession>
<dbReference type="EMBL" id="BLBS01000054">
    <property type="protein sequence ID" value="GET92415.1"/>
    <property type="molecule type" value="Genomic_DNA"/>
</dbReference>
<sequence>MTPVHFQWALQRCVARLWWWVNPFIPLRHFLEASSSGAGALDSAYTHHAQTRLWWTKPMFSRLALSTSRLAMVAAGDAVTLCHGHLASVVAVLGAPSFSTTVVVSQRRASSGGAGSNANRGASSTSVEVTVELSEKELIELNKKAAEAFEKGAFSSAIEAWEKVAQSKHHTPNSPTLMSCLNNLACAYGEMGDNIRKLKLLERSRDLVKTVYGTDHPQYGMVLYNMACAKEEMGLYADMKQLLDESLALHEKRFNPQHAKVGRVLLLLAAAHGHLGEHEIQLRTAERAYGIVKRHCGPEHMQTTIAMMTLGRAYGAAGQVERQLQLAQAAYSIQEKRLGPMNPQLAMTLLEVADAHRANGDFYNQKALLEQAVELQQRAFGQQHAHLIDTYIALGDVCAHLENPKLQTQYYLEALKIARQRFQGKHIAIGKAAVNAARAYLSQGNKAKAHALLDEARSIVERNVSPDHPLSKQLDKVAKEVAQ</sequence>
<dbReference type="PANTHER" id="PTHR45641">
    <property type="entry name" value="TETRATRICOPEPTIDE REPEAT PROTEIN (AFU_ORTHOLOGUE AFUA_6G03870)"/>
    <property type="match status" value="1"/>
</dbReference>